<keyword evidence="1" id="KW-1185">Reference proteome</keyword>
<reference evidence="1" key="1">
    <citation type="submission" date="2012-09" db="EMBL/GenBank/DDBJ databases">
        <authorList>
            <person name="Martin A.A."/>
        </authorList>
    </citation>
    <scope>NUCLEOTIDE SEQUENCE</scope>
</reference>
<organism evidence="1 2">
    <name type="scientific">Angiostrongylus cantonensis</name>
    <name type="common">Rat lungworm</name>
    <dbReference type="NCBI Taxonomy" id="6313"/>
    <lineage>
        <taxon>Eukaryota</taxon>
        <taxon>Metazoa</taxon>
        <taxon>Ecdysozoa</taxon>
        <taxon>Nematoda</taxon>
        <taxon>Chromadorea</taxon>
        <taxon>Rhabditida</taxon>
        <taxon>Rhabditina</taxon>
        <taxon>Rhabditomorpha</taxon>
        <taxon>Strongyloidea</taxon>
        <taxon>Metastrongylidae</taxon>
        <taxon>Angiostrongylus</taxon>
    </lineage>
</organism>
<dbReference type="AlphaFoldDB" id="A0A0K0CWI7"/>
<name>A0A0K0CWI7_ANGCA</name>
<protein>
    <submittedName>
        <fullName evidence="2">RNase H domain-containing protein</fullName>
    </submittedName>
</protein>
<sequence length="103" mass="11371">MTIASEGVNEDLGKIRLRSHLSEAGFGPLITRSEHQRANESATIEEICGLLVAVDDAFARVLVLFLASFVVETFHKVRASEQLLSSLRHIDIEEVIFDAMVCS</sequence>
<dbReference type="WBParaSite" id="ACAC_0000181801-mRNA-1">
    <property type="protein sequence ID" value="ACAC_0000181801-mRNA-1"/>
    <property type="gene ID" value="ACAC_0000181801"/>
</dbReference>
<evidence type="ECO:0000313" key="1">
    <source>
        <dbReference type="Proteomes" id="UP000035642"/>
    </source>
</evidence>
<proteinExistence type="predicted"/>
<evidence type="ECO:0000313" key="2">
    <source>
        <dbReference type="WBParaSite" id="ACAC_0000181801-mRNA-1"/>
    </source>
</evidence>
<dbReference type="Proteomes" id="UP000035642">
    <property type="component" value="Unassembled WGS sequence"/>
</dbReference>
<accession>A0A0K0CWI7</accession>
<reference evidence="2" key="2">
    <citation type="submission" date="2017-02" db="UniProtKB">
        <authorList>
            <consortium name="WormBaseParasite"/>
        </authorList>
    </citation>
    <scope>IDENTIFICATION</scope>
</reference>